<keyword evidence="2" id="KW-1185">Reference proteome</keyword>
<protein>
    <submittedName>
        <fullName evidence="1">Uncharacterized protein</fullName>
    </submittedName>
</protein>
<dbReference type="Proteomes" id="UP000676409">
    <property type="component" value="Chromosome"/>
</dbReference>
<dbReference type="AlphaFoldDB" id="A0A975IU55"/>
<accession>A0A975IU55</accession>
<evidence type="ECO:0000313" key="2">
    <source>
        <dbReference type="Proteomes" id="UP000676409"/>
    </source>
</evidence>
<sequence length="202" mass="22484">MDYLDIDWQQERPTQATLNADWSKIVITDLGSADSRLSSITGALRETHVNGGAVVGRFSIESPPSWRWFVSRNRLEETRFFARFFRHPAVAEGLSGVGTPTAGTEGTLGFKMEANFASMGRLADTISLGGAYSSYKGRDGEVLRLASDFAQAAFQDRYSDICSYLSYEAWSLWFKGIAWDVSFFWFDARNGIATVLLVTDTD</sequence>
<proteinExistence type="predicted"/>
<dbReference type="RefSeq" id="WP_211937457.1">
    <property type="nucleotide sequence ID" value="NZ_CP073078.1"/>
</dbReference>
<evidence type="ECO:0000313" key="1">
    <source>
        <dbReference type="EMBL" id="QUD87405.1"/>
    </source>
</evidence>
<gene>
    <name evidence="1" type="ORF">KCG34_20490</name>
</gene>
<organism evidence="1 2">
    <name type="scientific">Phenylobacterium montanum</name>
    <dbReference type="NCBI Taxonomy" id="2823693"/>
    <lineage>
        <taxon>Bacteria</taxon>
        <taxon>Pseudomonadati</taxon>
        <taxon>Pseudomonadota</taxon>
        <taxon>Alphaproteobacteria</taxon>
        <taxon>Caulobacterales</taxon>
        <taxon>Caulobacteraceae</taxon>
        <taxon>Phenylobacterium</taxon>
    </lineage>
</organism>
<dbReference type="KEGG" id="caul:KCG34_20490"/>
<reference evidence="1" key="1">
    <citation type="submission" date="2021-04" db="EMBL/GenBank/DDBJ databases">
        <title>The complete genome sequence of Caulobacter sp. S6.</title>
        <authorList>
            <person name="Tang Y."/>
            <person name="Ouyang W."/>
            <person name="Liu Q."/>
            <person name="Huang B."/>
            <person name="Guo Z."/>
            <person name="Lei P."/>
        </authorList>
    </citation>
    <scope>NUCLEOTIDE SEQUENCE</scope>
    <source>
        <strain evidence="1">S6</strain>
    </source>
</reference>
<dbReference type="EMBL" id="CP073078">
    <property type="protein sequence ID" value="QUD87405.1"/>
    <property type="molecule type" value="Genomic_DNA"/>
</dbReference>
<name>A0A975IU55_9CAUL</name>